<dbReference type="AlphaFoldDB" id="A7NFT0"/>
<feature type="transmembrane region" description="Helical" evidence="1">
    <location>
        <begin position="88"/>
        <end position="107"/>
    </location>
</feature>
<dbReference type="RefSeq" id="WP_011997716.1">
    <property type="nucleotide sequence ID" value="NC_009767.1"/>
</dbReference>
<dbReference type="KEGG" id="rca:Rcas_0177"/>
<proteinExistence type="predicted"/>
<evidence type="ECO:0000256" key="1">
    <source>
        <dbReference type="SAM" id="Phobius"/>
    </source>
</evidence>
<dbReference type="eggNOG" id="ENOG5032TTD">
    <property type="taxonomic scope" value="Bacteria"/>
</dbReference>
<keyword evidence="1" id="KW-1133">Transmembrane helix</keyword>
<keyword evidence="1" id="KW-0812">Transmembrane</keyword>
<reference evidence="3 4" key="1">
    <citation type="submission" date="2007-08" db="EMBL/GenBank/DDBJ databases">
        <title>Complete sequence of Roseiflexus castenholzii DSM 13941.</title>
        <authorList>
            <consortium name="US DOE Joint Genome Institute"/>
            <person name="Copeland A."/>
            <person name="Lucas S."/>
            <person name="Lapidus A."/>
            <person name="Barry K."/>
            <person name="Glavina del Rio T."/>
            <person name="Dalin E."/>
            <person name="Tice H."/>
            <person name="Pitluck S."/>
            <person name="Thompson L.S."/>
            <person name="Brettin T."/>
            <person name="Bruce D."/>
            <person name="Detter J.C."/>
            <person name="Han C."/>
            <person name="Tapia R."/>
            <person name="Schmutz J."/>
            <person name="Larimer F."/>
            <person name="Land M."/>
            <person name="Hauser L."/>
            <person name="Kyrpides N."/>
            <person name="Mikhailova N."/>
            <person name="Bryant D.A."/>
            <person name="Hanada S."/>
            <person name="Tsukatani Y."/>
            <person name="Richardson P."/>
        </authorList>
    </citation>
    <scope>NUCLEOTIDE SEQUENCE [LARGE SCALE GENOMIC DNA]</scope>
    <source>
        <strain evidence="4">DSM 13941 / HLO8</strain>
    </source>
</reference>
<feature type="transmembrane region" description="Helical" evidence="1">
    <location>
        <begin position="113"/>
        <end position="139"/>
    </location>
</feature>
<sequence length="148" mass="15879">MSAESMNPSPPVFDRTALRVNQAAIITLLLVAFVVDLPWLVAIVAIVMALGTVSPALALFQRLYRDVLRPAGVLRPDIHQEDAAPHRFAQGMGATVLFLASVALLAGATTVGWALALLVVVLAAINLLFGFCVGCFIFFQLQRLRASH</sequence>
<dbReference type="InterPro" id="IPR016942">
    <property type="entry name" value="UCP030042"/>
</dbReference>
<dbReference type="InterPro" id="IPR025508">
    <property type="entry name" value="DUF4395"/>
</dbReference>
<dbReference type="OrthoDB" id="165133at2"/>
<feature type="domain" description="DUF4395" evidence="2">
    <location>
        <begin position="14"/>
        <end position="143"/>
    </location>
</feature>
<dbReference type="HOGENOM" id="CLU_115719_3_0_0"/>
<dbReference type="Pfam" id="PF14340">
    <property type="entry name" value="DUF4395"/>
    <property type="match status" value="1"/>
</dbReference>
<keyword evidence="1" id="KW-0472">Membrane</keyword>
<accession>A7NFT0</accession>
<dbReference type="STRING" id="383372.Rcas_0177"/>
<dbReference type="PIRSF" id="PIRSF030042">
    <property type="entry name" value="UCP030042"/>
    <property type="match status" value="1"/>
</dbReference>
<evidence type="ECO:0000313" key="4">
    <source>
        <dbReference type="Proteomes" id="UP000000263"/>
    </source>
</evidence>
<keyword evidence="4" id="KW-1185">Reference proteome</keyword>
<dbReference type="EMBL" id="CP000804">
    <property type="protein sequence ID" value="ABU56311.1"/>
    <property type="molecule type" value="Genomic_DNA"/>
</dbReference>
<evidence type="ECO:0000259" key="2">
    <source>
        <dbReference type="Pfam" id="PF14340"/>
    </source>
</evidence>
<protein>
    <recommendedName>
        <fullName evidence="2">DUF4395 domain-containing protein</fullName>
    </recommendedName>
</protein>
<organism evidence="3 4">
    <name type="scientific">Roseiflexus castenholzii (strain DSM 13941 / HLO8)</name>
    <dbReference type="NCBI Taxonomy" id="383372"/>
    <lineage>
        <taxon>Bacteria</taxon>
        <taxon>Bacillati</taxon>
        <taxon>Chloroflexota</taxon>
        <taxon>Chloroflexia</taxon>
        <taxon>Chloroflexales</taxon>
        <taxon>Roseiflexineae</taxon>
        <taxon>Roseiflexaceae</taxon>
        <taxon>Roseiflexus</taxon>
    </lineage>
</organism>
<name>A7NFT0_ROSCS</name>
<evidence type="ECO:0000313" key="3">
    <source>
        <dbReference type="EMBL" id="ABU56311.1"/>
    </source>
</evidence>
<gene>
    <name evidence="3" type="ordered locus">Rcas_0177</name>
</gene>
<feature type="transmembrane region" description="Helical" evidence="1">
    <location>
        <begin position="39"/>
        <end position="60"/>
    </location>
</feature>
<dbReference type="Proteomes" id="UP000000263">
    <property type="component" value="Chromosome"/>
</dbReference>